<feature type="compositionally biased region" description="Low complexity" evidence="5">
    <location>
        <begin position="41"/>
        <end position="51"/>
    </location>
</feature>
<dbReference type="Pfam" id="PF02891">
    <property type="entry name" value="zf-MIZ"/>
    <property type="match status" value="1"/>
</dbReference>
<evidence type="ECO:0000256" key="2">
    <source>
        <dbReference type="ARBA" id="ARBA00022771"/>
    </source>
</evidence>
<name>A0A367JUE9_RHIAZ</name>
<dbReference type="PANTHER" id="PTHR10782">
    <property type="entry name" value="ZINC FINGER MIZ DOMAIN-CONTAINING PROTEIN"/>
    <property type="match status" value="1"/>
</dbReference>
<dbReference type="OrthoDB" id="28127at2759"/>
<keyword evidence="1" id="KW-0479">Metal-binding</keyword>
<dbReference type="PANTHER" id="PTHR10782:SF4">
    <property type="entry name" value="TONALLI, ISOFORM E"/>
    <property type="match status" value="1"/>
</dbReference>
<dbReference type="InterPro" id="IPR004181">
    <property type="entry name" value="Znf_MIZ"/>
</dbReference>
<dbReference type="InterPro" id="IPR013083">
    <property type="entry name" value="Znf_RING/FYVE/PHD"/>
</dbReference>
<dbReference type="GO" id="GO:0000785">
    <property type="term" value="C:chromatin"/>
    <property type="evidence" value="ECO:0007669"/>
    <property type="project" value="TreeGrafter"/>
</dbReference>
<evidence type="ECO:0000259" key="6">
    <source>
        <dbReference type="PROSITE" id="PS51044"/>
    </source>
</evidence>
<organism evidence="7 8">
    <name type="scientific">Rhizopus azygosporus</name>
    <name type="common">Rhizopus microsporus var. azygosporus</name>
    <dbReference type="NCBI Taxonomy" id="86630"/>
    <lineage>
        <taxon>Eukaryota</taxon>
        <taxon>Fungi</taxon>
        <taxon>Fungi incertae sedis</taxon>
        <taxon>Mucoromycota</taxon>
        <taxon>Mucoromycotina</taxon>
        <taxon>Mucoromycetes</taxon>
        <taxon>Mucorales</taxon>
        <taxon>Mucorineae</taxon>
        <taxon>Rhizopodaceae</taxon>
        <taxon>Rhizopus</taxon>
    </lineage>
</organism>
<dbReference type="STRING" id="86630.A0A367JUE9"/>
<dbReference type="Proteomes" id="UP000252139">
    <property type="component" value="Unassembled WGS sequence"/>
</dbReference>
<evidence type="ECO:0000313" key="7">
    <source>
        <dbReference type="EMBL" id="RCH93563.1"/>
    </source>
</evidence>
<keyword evidence="3" id="KW-0862">Zinc</keyword>
<keyword evidence="8" id="KW-1185">Reference proteome</keyword>
<dbReference type="GO" id="GO:0061665">
    <property type="term" value="F:SUMO ligase activity"/>
    <property type="evidence" value="ECO:0007669"/>
    <property type="project" value="TreeGrafter"/>
</dbReference>
<dbReference type="GO" id="GO:0016925">
    <property type="term" value="P:protein sumoylation"/>
    <property type="evidence" value="ECO:0007669"/>
    <property type="project" value="TreeGrafter"/>
</dbReference>
<keyword evidence="2 4" id="KW-0863">Zinc-finger</keyword>
<feature type="compositionally biased region" description="Polar residues" evidence="5">
    <location>
        <begin position="21"/>
        <end position="32"/>
    </location>
</feature>
<sequence length="635" mass="72300">MAFVQQQRRPVQRHQPYSDDSVLQQQSSTISDSDNDWHVISSTRSPSTTSSIGILSETESCCSSSFKPIFSDTDSEDIDHILEATLNIPSHDGTGTFGRTASTTSNSSTSENEDSAVMPPFLPTTSGIRSQELIEKGTYHEKKSSSPLYTSKNLDSIPIHHPAGTAAILSIVWNSLRRITNHIIENETNTMDTLSSLMSEAMLEGYLPFGSHLHMDKSLLEDKGITEQRCPNSHIRQGDHSRVLISILFPGYPIIKASEQHYRDMRENRTYQAKMIDLAYDILPTTDKYERLDELFRTQVSWRSDCSVEIPLKKLNRATVVEGHAESNFNVRLFFYMWSTERIPWHPDDTLTHIGVNDEMQPLSEHEKDLLRFGFLHIDITDKSSVITKANRRTTGSVKLSFKFTQPPNVRHVSVCAVWEKTPEELTSQLYAQTASLYIGQATEKASRYPEKADQVQKKTVQALRPCGSPNDKLILAKTETLLLTCGEMFAEAWNNCDSEDQEEDDDIVAGDEVVSMMDPILLSIIQHPARCIFCTHRTCFDAQVFFRFQINSMNWQCPICCVKIRGIQDLYIDYHTKLALTQYPNQEKLIRRNDDTYAPIQDSTPEKVSLKREPHEIITIQEEDEEPVKKKIKH</sequence>
<feature type="domain" description="SP-RING-type" evidence="6">
    <location>
        <begin position="504"/>
        <end position="586"/>
    </location>
</feature>
<proteinExistence type="predicted"/>
<comment type="caution">
    <text evidence="7">The sequence shown here is derived from an EMBL/GenBank/DDBJ whole genome shotgun (WGS) entry which is preliminary data.</text>
</comment>
<evidence type="ECO:0000256" key="3">
    <source>
        <dbReference type="ARBA" id="ARBA00022833"/>
    </source>
</evidence>
<feature type="compositionally biased region" description="Low complexity" evidence="5">
    <location>
        <begin position="100"/>
        <end position="110"/>
    </location>
</feature>
<feature type="region of interest" description="Disordered" evidence="5">
    <location>
        <begin position="91"/>
        <end position="124"/>
    </location>
</feature>
<accession>A0A367JUE9</accession>
<dbReference type="Gene3D" id="3.30.40.10">
    <property type="entry name" value="Zinc/RING finger domain, C3HC4 (zinc finger)"/>
    <property type="match status" value="1"/>
</dbReference>
<protein>
    <recommendedName>
        <fullName evidence="6">SP-RING-type domain-containing protein</fullName>
    </recommendedName>
</protein>
<feature type="region of interest" description="Disordered" evidence="5">
    <location>
        <begin position="1"/>
        <end position="52"/>
    </location>
</feature>
<gene>
    <name evidence="7" type="ORF">CU097_012996</name>
</gene>
<dbReference type="GO" id="GO:0008270">
    <property type="term" value="F:zinc ion binding"/>
    <property type="evidence" value="ECO:0007669"/>
    <property type="project" value="UniProtKB-KW"/>
</dbReference>
<evidence type="ECO:0000313" key="8">
    <source>
        <dbReference type="Proteomes" id="UP000252139"/>
    </source>
</evidence>
<feature type="compositionally biased region" description="Low complexity" evidence="5">
    <location>
        <begin position="1"/>
        <end position="15"/>
    </location>
</feature>
<evidence type="ECO:0000256" key="1">
    <source>
        <dbReference type="ARBA" id="ARBA00022723"/>
    </source>
</evidence>
<dbReference type="EMBL" id="PJQL01000682">
    <property type="protein sequence ID" value="RCH93563.1"/>
    <property type="molecule type" value="Genomic_DNA"/>
</dbReference>
<evidence type="ECO:0000256" key="4">
    <source>
        <dbReference type="PROSITE-ProRule" id="PRU00452"/>
    </source>
</evidence>
<dbReference type="PROSITE" id="PS51044">
    <property type="entry name" value="ZF_SP_RING"/>
    <property type="match status" value="1"/>
</dbReference>
<dbReference type="AlphaFoldDB" id="A0A367JUE9"/>
<reference evidence="7 8" key="1">
    <citation type="journal article" date="2018" name="G3 (Bethesda)">
        <title>Phylogenetic and Phylogenomic Definition of Rhizopus Species.</title>
        <authorList>
            <person name="Gryganskyi A.P."/>
            <person name="Golan J."/>
            <person name="Dolatabadi S."/>
            <person name="Mondo S."/>
            <person name="Robb S."/>
            <person name="Idnurm A."/>
            <person name="Muszewska A."/>
            <person name="Steczkiewicz K."/>
            <person name="Masonjones S."/>
            <person name="Liao H.L."/>
            <person name="Gajdeczka M.T."/>
            <person name="Anike F."/>
            <person name="Vuek A."/>
            <person name="Anishchenko I.M."/>
            <person name="Voigt K."/>
            <person name="de Hoog G.S."/>
            <person name="Smith M.E."/>
            <person name="Heitman J."/>
            <person name="Vilgalys R."/>
            <person name="Stajich J.E."/>
        </authorList>
    </citation>
    <scope>NUCLEOTIDE SEQUENCE [LARGE SCALE GENOMIC DNA]</scope>
    <source>
        <strain evidence="7 8">CBS 357.93</strain>
    </source>
</reference>
<evidence type="ECO:0000256" key="5">
    <source>
        <dbReference type="SAM" id="MobiDB-lite"/>
    </source>
</evidence>